<dbReference type="Gene3D" id="1.10.443.10">
    <property type="entry name" value="Intergrase catalytic core"/>
    <property type="match status" value="1"/>
</dbReference>
<accession>A0ABT4QDT3</accession>
<comment type="caution">
    <text evidence="2">The sequence shown here is derived from an EMBL/GenBank/DDBJ whole genome shotgun (WGS) entry which is preliminary data.</text>
</comment>
<dbReference type="InterPro" id="IPR013762">
    <property type="entry name" value="Integrase-like_cat_sf"/>
</dbReference>
<evidence type="ECO:0008006" key="4">
    <source>
        <dbReference type="Google" id="ProtNLM"/>
    </source>
</evidence>
<keyword evidence="1" id="KW-0233">DNA recombination</keyword>
<evidence type="ECO:0000256" key="1">
    <source>
        <dbReference type="ARBA" id="ARBA00023172"/>
    </source>
</evidence>
<organism evidence="2 3">
    <name type="scientific">Paenibacillus gyeongsangnamensis</name>
    <dbReference type="NCBI Taxonomy" id="3388067"/>
    <lineage>
        <taxon>Bacteria</taxon>
        <taxon>Bacillati</taxon>
        <taxon>Bacillota</taxon>
        <taxon>Bacilli</taxon>
        <taxon>Bacillales</taxon>
        <taxon>Paenibacillaceae</taxon>
        <taxon>Paenibacillus</taxon>
    </lineage>
</organism>
<sequence length="547" mass="64372">MLALITQNKNINRHKVVSTIGTEEKNIALEKFKIYQNDGVIQTEFNDDAWLLSDEKDSVTLDFTFDEVYVKKYMNHYSVTEFKEVLKCYICFCIGQYVIGTLQELVYNIKELLYNTECLTKIPTKRYLLFKTGIQDFIELMPFTSEDIILEEERYKYNYVKRRDLAEYQSYFLFGRILEEYWKSNATIDEKIFFYPIYLWWNITMILPVRVTEFTLIPKECVEGRNGVQYLKIRRSKMKGNASRNRNITYKIDEDYKIYEYAVSNEIAAMISDYKKLVKGYKESNIDSLFVNGVYVNANNQLKDHGFFHTKHFSRLLDVFYCDVIEKYYNYRVIPKDKLKETNIVGEAYKLKVNEIVKISLGDSRHIAMQNMLLNGANILMAKEITGHENVDMIFHYSGNMKNLIKCKAYSLFELSKRKEIIVESVAGIGKDFIIRGGELTNFVEVDQGKCFSPLFLRGNMKDCYAVAGDCEICKYYQGNKNRKEFIKKQELKVEERLKRLKRWISSEKEFRNTDEYVILKSQLKASVENLINAYVEELGGGNMHDK</sequence>
<name>A0ABT4QDT3_9BACL</name>
<dbReference type="Proteomes" id="UP001527882">
    <property type="component" value="Unassembled WGS sequence"/>
</dbReference>
<protein>
    <recommendedName>
        <fullName evidence="4">Integrase</fullName>
    </recommendedName>
</protein>
<dbReference type="EMBL" id="JAQAGZ010000014">
    <property type="protein sequence ID" value="MCZ8514978.1"/>
    <property type="molecule type" value="Genomic_DNA"/>
</dbReference>
<dbReference type="RefSeq" id="WP_269883504.1">
    <property type="nucleotide sequence ID" value="NZ_JAQAGZ010000014.1"/>
</dbReference>
<keyword evidence="3" id="KW-1185">Reference proteome</keyword>
<reference evidence="2 3" key="1">
    <citation type="submission" date="2022-12" db="EMBL/GenBank/DDBJ databases">
        <title>Draft genome sequence of Paenibacillus sp. dW9.</title>
        <authorList>
            <person name="Choi E.-W."/>
            <person name="Kim D.-U."/>
        </authorList>
    </citation>
    <scope>NUCLEOTIDE SEQUENCE [LARGE SCALE GENOMIC DNA]</scope>
    <source>
        <strain evidence="3">dW9</strain>
    </source>
</reference>
<dbReference type="SUPFAM" id="SSF56349">
    <property type="entry name" value="DNA breaking-rejoining enzymes"/>
    <property type="match status" value="1"/>
</dbReference>
<evidence type="ECO:0000313" key="2">
    <source>
        <dbReference type="EMBL" id="MCZ8514978.1"/>
    </source>
</evidence>
<evidence type="ECO:0000313" key="3">
    <source>
        <dbReference type="Proteomes" id="UP001527882"/>
    </source>
</evidence>
<proteinExistence type="predicted"/>
<dbReference type="InterPro" id="IPR011010">
    <property type="entry name" value="DNA_brk_join_enz"/>
</dbReference>
<gene>
    <name evidence="2" type="ORF">O9H85_21650</name>
</gene>